<evidence type="ECO:0000256" key="1">
    <source>
        <dbReference type="SAM" id="Coils"/>
    </source>
</evidence>
<evidence type="ECO:0000256" key="2">
    <source>
        <dbReference type="SAM" id="MobiDB-lite"/>
    </source>
</evidence>
<dbReference type="Proteomes" id="UP000504633">
    <property type="component" value="Unplaced"/>
</dbReference>
<organism evidence="3 4">
    <name type="scientific">Drosophila hydei</name>
    <name type="common">Fruit fly</name>
    <dbReference type="NCBI Taxonomy" id="7224"/>
    <lineage>
        <taxon>Eukaryota</taxon>
        <taxon>Metazoa</taxon>
        <taxon>Ecdysozoa</taxon>
        <taxon>Arthropoda</taxon>
        <taxon>Hexapoda</taxon>
        <taxon>Insecta</taxon>
        <taxon>Pterygota</taxon>
        <taxon>Neoptera</taxon>
        <taxon>Endopterygota</taxon>
        <taxon>Diptera</taxon>
        <taxon>Brachycera</taxon>
        <taxon>Muscomorpha</taxon>
        <taxon>Ephydroidea</taxon>
        <taxon>Drosophilidae</taxon>
        <taxon>Drosophila</taxon>
    </lineage>
</organism>
<dbReference type="RefSeq" id="XP_023166319.1">
    <property type="nucleotide sequence ID" value="XM_023310551.2"/>
</dbReference>
<feature type="compositionally biased region" description="Low complexity" evidence="2">
    <location>
        <begin position="110"/>
        <end position="158"/>
    </location>
</feature>
<feature type="region of interest" description="Disordered" evidence="2">
    <location>
        <begin position="100"/>
        <end position="158"/>
    </location>
</feature>
<dbReference type="OrthoDB" id="7913971at2759"/>
<evidence type="ECO:0000313" key="4">
    <source>
        <dbReference type="RefSeq" id="XP_023166319.1"/>
    </source>
</evidence>
<keyword evidence="1" id="KW-0175">Coiled coil</keyword>
<keyword evidence="3" id="KW-1185">Reference proteome</keyword>
<dbReference type="OMA" id="FHLINFQ"/>
<dbReference type="KEGG" id="dhe:111596356"/>
<keyword evidence="4" id="KW-0808">Transferase</keyword>
<gene>
    <name evidence="4" type="primary">LOC111596356</name>
</gene>
<proteinExistence type="predicted"/>
<name>A0A6J1LGX4_DROHY</name>
<dbReference type="AlphaFoldDB" id="A0A6J1LGX4"/>
<feature type="compositionally biased region" description="Polar residues" evidence="2">
    <location>
        <begin position="67"/>
        <end position="77"/>
    </location>
</feature>
<feature type="coiled-coil region" evidence="1">
    <location>
        <begin position="198"/>
        <end position="225"/>
    </location>
</feature>
<protein>
    <submittedName>
        <fullName evidence="4">Hybrid signal transduction histidine kinase B</fullName>
    </submittedName>
</protein>
<dbReference type="GeneID" id="111596356"/>
<evidence type="ECO:0000313" key="3">
    <source>
        <dbReference type="Proteomes" id="UP000504633"/>
    </source>
</evidence>
<reference evidence="4" key="1">
    <citation type="submission" date="2025-08" db="UniProtKB">
        <authorList>
            <consortium name="RefSeq"/>
        </authorList>
    </citation>
    <scope>IDENTIFICATION</scope>
    <source>
        <strain evidence="4">15085-1641.00</strain>
        <tissue evidence="4">Whole body</tissue>
    </source>
</reference>
<dbReference type="GO" id="GO:0016301">
    <property type="term" value="F:kinase activity"/>
    <property type="evidence" value="ECO:0007669"/>
    <property type="project" value="UniProtKB-KW"/>
</dbReference>
<keyword evidence="4" id="KW-0418">Kinase</keyword>
<sequence length="244" mass="28075">MSYLLTEIALEMLGYKFYDTDGVFHLINFQQSTTAAQSDGQTHPEEPSLMEFIDQPSDTDSEKNNGHEQAQSSTVPSTIKLRGTPVRALAKMMEYQSDKMHNGNEEQEQQQKQQTQQQSQPQPQHQQQPPKRSSSSSVETESSHVVPTKSTSTARRTPTRALANIMSYEIDKIRNQIILRMEKALKKEPGRPSQEALQEGLKAELKKLARDANEMQEFRQFLEERLRRIDSRPYEAYVRTFRAE</sequence>
<accession>A0A6J1LGX4</accession>
<feature type="region of interest" description="Disordered" evidence="2">
    <location>
        <begin position="35"/>
        <end position="83"/>
    </location>
</feature>